<organism evidence="1 2">
    <name type="scientific">Tsukamurella paurometabola</name>
    <name type="common">Corynebacterium paurometabolum</name>
    <dbReference type="NCBI Taxonomy" id="2061"/>
    <lineage>
        <taxon>Bacteria</taxon>
        <taxon>Bacillati</taxon>
        <taxon>Actinomycetota</taxon>
        <taxon>Actinomycetes</taxon>
        <taxon>Mycobacteriales</taxon>
        <taxon>Tsukamurellaceae</taxon>
        <taxon>Tsukamurella</taxon>
    </lineage>
</organism>
<name>A0ABS5NFY9_TSUPA</name>
<dbReference type="EMBL" id="JAGXOE010000041">
    <property type="protein sequence ID" value="MBS4102777.1"/>
    <property type="molecule type" value="Genomic_DNA"/>
</dbReference>
<sequence length="146" mass="15814">MTSDPAELHDGIVELLDGVSNLRRHLSTLRHQYLALKPETLGVDDLGPAMSVPGALAAIHQGLIGIDEALRFATDASYDTMRHTSRLKVDTLKHLEDARAAADFALTGDTAEARKISARILVKIARQDGEEPEPWVLAVAEGRLNA</sequence>
<proteinExistence type="predicted"/>
<comment type="caution">
    <text evidence="1">The sequence shown here is derived from an EMBL/GenBank/DDBJ whole genome shotgun (WGS) entry which is preliminary data.</text>
</comment>
<gene>
    <name evidence="1" type="ORF">KFZ73_16220</name>
</gene>
<dbReference type="RefSeq" id="WP_212554341.1">
    <property type="nucleotide sequence ID" value="NZ_JAGXOE010000041.1"/>
</dbReference>
<reference evidence="1 2" key="1">
    <citation type="submission" date="2021-04" db="EMBL/GenBank/DDBJ databases">
        <title>Whole genome sequence analysis of a thiophenic sulfur metabolizing bacteria.</title>
        <authorList>
            <person name="Akhtar N."/>
            <person name="Akram J."/>
            <person name="Aslam A."/>
        </authorList>
    </citation>
    <scope>NUCLEOTIDE SEQUENCE [LARGE SCALE GENOMIC DNA]</scope>
    <source>
        <strain evidence="1 2">3OW</strain>
    </source>
</reference>
<accession>A0ABS5NFY9</accession>
<dbReference type="Proteomes" id="UP000676853">
    <property type="component" value="Unassembled WGS sequence"/>
</dbReference>
<keyword evidence="2" id="KW-1185">Reference proteome</keyword>
<protein>
    <submittedName>
        <fullName evidence="1">Uncharacterized protein</fullName>
    </submittedName>
</protein>
<evidence type="ECO:0000313" key="1">
    <source>
        <dbReference type="EMBL" id="MBS4102777.1"/>
    </source>
</evidence>
<evidence type="ECO:0000313" key="2">
    <source>
        <dbReference type="Proteomes" id="UP000676853"/>
    </source>
</evidence>